<dbReference type="AlphaFoldDB" id="A0AAU7DQQ4"/>
<dbReference type="RefSeq" id="WP_348264840.1">
    <property type="nucleotide sequence ID" value="NZ_CP121196.1"/>
</dbReference>
<protein>
    <submittedName>
        <fullName evidence="1">Uncharacterized protein</fullName>
    </submittedName>
</protein>
<organism evidence="1">
    <name type="scientific">Telmatobacter sp. DSM 110680</name>
    <dbReference type="NCBI Taxonomy" id="3036704"/>
    <lineage>
        <taxon>Bacteria</taxon>
        <taxon>Pseudomonadati</taxon>
        <taxon>Acidobacteriota</taxon>
        <taxon>Terriglobia</taxon>
        <taxon>Terriglobales</taxon>
        <taxon>Acidobacteriaceae</taxon>
        <taxon>Telmatobacter</taxon>
    </lineage>
</organism>
<reference evidence="1" key="1">
    <citation type="submission" date="2023-03" db="EMBL/GenBank/DDBJ databases">
        <title>Edaphobacter sp.</title>
        <authorList>
            <person name="Huber K.J."/>
            <person name="Papendorf J."/>
            <person name="Pilke C."/>
            <person name="Bunk B."/>
            <person name="Sproeer C."/>
            <person name="Pester M."/>
        </authorList>
    </citation>
    <scope>NUCLEOTIDE SEQUENCE</scope>
    <source>
        <strain evidence="1">DSM 110680</strain>
    </source>
</reference>
<proteinExistence type="predicted"/>
<name>A0AAU7DQQ4_9BACT</name>
<sequence>MSYDLMVFEPDAVPTSHSEFLDWYARQTKWDQDHGYDDPALSSEHLRAWFDDITQIFPAMNEQSKLEKTTAKDEASSTDYAIGSDFIYASFAWSKSEAAYMTVARLAEKHNLGLFNASSTGEEVWIPQSGRMSLAHDKSPPTLVGRIMDLLNLTK</sequence>
<evidence type="ECO:0000313" key="1">
    <source>
        <dbReference type="EMBL" id="XBH19620.1"/>
    </source>
</evidence>
<dbReference type="EMBL" id="CP121196">
    <property type="protein sequence ID" value="XBH19620.1"/>
    <property type="molecule type" value="Genomic_DNA"/>
</dbReference>
<accession>A0AAU7DQQ4</accession>
<gene>
    <name evidence="1" type="ORF">P8935_09945</name>
</gene>